<dbReference type="Proteomes" id="UP000499080">
    <property type="component" value="Unassembled WGS sequence"/>
</dbReference>
<evidence type="ECO:0000313" key="3">
    <source>
        <dbReference type="Proteomes" id="UP000499080"/>
    </source>
</evidence>
<feature type="region of interest" description="Disordered" evidence="1">
    <location>
        <begin position="60"/>
        <end position="79"/>
    </location>
</feature>
<evidence type="ECO:0000256" key="1">
    <source>
        <dbReference type="SAM" id="MobiDB-lite"/>
    </source>
</evidence>
<keyword evidence="3" id="KW-1185">Reference proteome</keyword>
<organism evidence="2 3">
    <name type="scientific">Araneus ventricosus</name>
    <name type="common">Orbweaver spider</name>
    <name type="synonym">Epeira ventricosa</name>
    <dbReference type="NCBI Taxonomy" id="182803"/>
    <lineage>
        <taxon>Eukaryota</taxon>
        <taxon>Metazoa</taxon>
        <taxon>Ecdysozoa</taxon>
        <taxon>Arthropoda</taxon>
        <taxon>Chelicerata</taxon>
        <taxon>Arachnida</taxon>
        <taxon>Araneae</taxon>
        <taxon>Araneomorphae</taxon>
        <taxon>Entelegynae</taxon>
        <taxon>Araneoidea</taxon>
        <taxon>Araneidae</taxon>
        <taxon>Araneus</taxon>
    </lineage>
</organism>
<comment type="caution">
    <text evidence="2">The sequence shown here is derived from an EMBL/GenBank/DDBJ whole genome shotgun (WGS) entry which is preliminary data.</text>
</comment>
<proteinExistence type="predicted"/>
<gene>
    <name evidence="2" type="ORF">AVEN_47290_1</name>
</gene>
<name>A0A4Y2UVI2_ARAVE</name>
<reference evidence="2 3" key="1">
    <citation type="journal article" date="2019" name="Sci. Rep.">
        <title>Orb-weaving spider Araneus ventricosus genome elucidates the spidroin gene catalogue.</title>
        <authorList>
            <person name="Kono N."/>
            <person name="Nakamura H."/>
            <person name="Ohtoshi R."/>
            <person name="Moran D.A.P."/>
            <person name="Shinohara A."/>
            <person name="Yoshida Y."/>
            <person name="Fujiwara M."/>
            <person name="Mori M."/>
            <person name="Tomita M."/>
            <person name="Arakawa K."/>
        </authorList>
    </citation>
    <scope>NUCLEOTIDE SEQUENCE [LARGE SCALE GENOMIC DNA]</scope>
</reference>
<dbReference type="EMBL" id="BGPR01040813">
    <property type="protein sequence ID" value="GBO16999.1"/>
    <property type="molecule type" value="Genomic_DNA"/>
</dbReference>
<dbReference type="AlphaFoldDB" id="A0A4Y2UVI2"/>
<feature type="non-terminal residue" evidence="2">
    <location>
        <position position="1"/>
    </location>
</feature>
<accession>A0A4Y2UVI2</accession>
<evidence type="ECO:0000313" key="2">
    <source>
        <dbReference type="EMBL" id="GBO16999.1"/>
    </source>
</evidence>
<sequence>FKVIIEMSLGYQTRALHIQGFSEGYLRQTSWDTHRPMKTILQGKKKLEKGALEGEGKEKLASFDEVKRPMRDTGCRNGR</sequence>
<protein>
    <submittedName>
        <fullName evidence="2">Uncharacterized protein</fullName>
    </submittedName>
</protein>